<evidence type="ECO:0000256" key="4">
    <source>
        <dbReference type="PIRSR" id="PIRSR610905-2"/>
    </source>
</evidence>
<dbReference type="GO" id="GO:0000272">
    <property type="term" value="P:polysaccharide catabolic process"/>
    <property type="evidence" value="ECO:0007669"/>
    <property type="project" value="TreeGrafter"/>
</dbReference>
<gene>
    <name evidence="5" type="ORF">DHW61_05025</name>
</gene>
<dbReference type="Proteomes" id="UP000262969">
    <property type="component" value="Unassembled WGS sequence"/>
</dbReference>
<name>A0A3D2X3P2_9FIRM</name>
<dbReference type="Gene3D" id="1.50.10.10">
    <property type="match status" value="1"/>
</dbReference>
<proteinExistence type="inferred from homology"/>
<dbReference type="InterPro" id="IPR052369">
    <property type="entry name" value="UG_Glycosaminoglycan_Hydrolase"/>
</dbReference>
<sequence length="376" mass="43317">MNWQDNIEWANSLLERIEAKYSKIVERTKVDFFPYTVKDNHMVAYESDDNYDWWTNGFYPGILWELHLQSGKTKYQALAEHYEELLDRPLHSYEGLHHDVGFMWLTSAVASYRITGNKQSKNRGLLAASVLASRYNIEGNFIRAWNGDGNTGWAIIDSMMNLPILYWASEETKDPRFAYIAKRHADKVMENFIREDGSVRHIVSFDIKDGHMIEEFGGQGYSVGSAWTRGQAWAIYGFVLNYLHTKDERYLMTSKRVAHFFLTNMSVEKDGVPPCDFRSPKDPIYKDTTAGSIAACGLLEISKVVPEYEKGIYLEGAIRILKGIETNFCNLSFDTDSLVEYGTERYGKGTNIPIIYGDYYFIEALMKIKGNDILFW</sequence>
<dbReference type="Pfam" id="PF07470">
    <property type="entry name" value="Glyco_hydro_88"/>
    <property type="match status" value="1"/>
</dbReference>
<keyword evidence="1 5" id="KW-0378">Hydrolase</keyword>
<feature type="binding site" evidence="4">
    <location>
        <position position="229"/>
    </location>
    <ligand>
        <name>substrate</name>
    </ligand>
</feature>
<evidence type="ECO:0000313" key="6">
    <source>
        <dbReference type="Proteomes" id="UP000262969"/>
    </source>
</evidence>
<dbReference type="InterPro" id="IPR008928">
    <property type="entry name" value="6-hairpin_glycosidase_sf"/>
</dbReference>
<reference evidence="5 6" key="1">
    <citation type="journal article" date="2018" name="Nat. Biotechnol.">
        <title>A standardized bacterial taxonomy based on genome phylogeny substantially revises the tree of life.</title>
        <authorList>
            <person name="Parks D.H."/>
            <person name="Chuvochina M."/>
            <person name="Waite D.W."/>
            <person name="Rinke C."/>
            <person name="Skarshewski A."/>
            <person name="Chaumeil P.A."/>
            <person name="Hugenholtz P."/>
        </authorList>
    </citation>
    <scope>NUCLEOTIDE SEQUENCE [LARGE SCALE GENOMIC DNA]</scope>
    <source>
        <strain evidence="5">UBA11728</strain>
    </source>
</reference>
<feature type="binding site" evidence="4">
    <location>
        <position position="233"/>
    </location>
    <ligand>
        <name>substrate</name>
    </ligand>
</feature>
<dbReference type="PANTHER" id="PTHR36845">
    <property type="entry name" value="HYDROLASE, PUTATIVE (AFU_ORTHOLOGUE AFUA_7G05090)-RELATED"/>
    <property type="match status" value="1"/>
</dbReference>
<organism evidence="5 6">
    <name type="scientific">Lachnoclostridium phytofermentans</name>
    <dbReference type="NCBI Taxonomy" id="66219"/>
    <lineage>
        <taxon>Bacteria</taxon>
        <taxon>Bacillati</taxon>
        <taxon>Bacillota</taxon>
        <taxon>Clostridia</taxon>
        <taxon>Lachnospirales</taxon>
        <taxon>Lachnospiraceae</taxon>
    </lineage>
</organism>
<dbReference type="SUPFAM" id="SSF48208">
    <property type="entry name" value="Six-hairpin glycosidases"/>
    <property type="match status" value="1"/>
</dbReference>
<feature type="binding site" evidence="4">
    <location>
        <position position="99"/>
    </location>
    <ligand>
        <name>substrate</name>
    </ligand>
</feature>
<dbReference type="EMBL" id="DPVV01000173">
    <property type="protein sequence ID" value="HCL01769.1"/>
    <property type="molecule type" value="Genomic_DNA"/>
</dbReference>
<feature type="binding site" evidence="4">
    <location>
        <position position="157"/>
    </location>
    <ligand>
        <name>substrate</name>
    </ligand>
</feature>
<dbReference type="PANTHER" id="PTHR36845:SF1">
    <property type="entry name" value="HYDROLASE, PUTATIVE (AFU_ORTHOLOGUE AFUA_7G05090)-RELATED"/>
    <property type="match status" value="1"/>
</dbReference>
<dbReference type="GO" id="GO:0052757">
    <property type="term" value="F:chondroitin hydrolase activity"/>
    <property type="evidence" value="ECO:0007669"/>
    <property type="project" value="TreeGrafter"/>
</dbReference>
<dbReference type="InterPro" id="IPR012341">
    <property type="entry name" value="6hp_glycosidase-like_sf"/>
</dbReference>
<protein>
    <submittedName>
        <fullName evidence="5">Glycosyl hydrolase family 88</fullName>
    </submittedName>
</protein>
<dbReference type="InterPro" id="IPR010905">
    <property type="entry name" value="Glyco_hydro_88"/>
</dbReference>
<dbReference type="AlphaFoldDB" id="A0A3D2X3P2"/>
<evidence type="ECO:0000256" key="2">
    <source>
        <dbReference type="ARBA" id="ARBA00038358"/>
    </source>
</evidence>
<evidence type="ECO:0000313" key="5">
    <source>
        <dbReference type="EMBL" id="HCL01769.1"/>
    </source>
</evidence>
<feature type="active site" description="Nucleophile" evidence="3">
    <location>
        <position position="99"/>
    </location>
</feature>
<comment type="caution">
    <text evidence="5">The sequence shown here is derived from an EMBL/GenBank/DDBJ whole genome shotgun (WGS) entry which is preliminary data.</text>
</comment>
<feature type="active site" description="Proton donor" evidence="3">
    <location>
        <position position="157"/>
    </location>
</feature>
<comment type="similarity">
    <text evidence="2">Belongs to the glycosyl hydrolase 88 family.</text>
</comment>
<accession>A0A3D2X3P2</accession>
<evidence type="ECO:0000256" key="1">
    <source>
        <dbReference type="ARBA" id="ARBA00022801"/>
    </source>
</evidence>
<evidence type="ECO:0000256" key="3">
    <source>
        <dbReference type="PIRSR" id="PIRSR610905-1"/>
    </source>
</evidence>